<dbReference type="Proteomes" id="UP000641803">
    <property type="component" value="Unassembled WGS sequence"/>
</dbReference>
<keyword evidence="1" id="KW-0547">Nucleotide-binding</keyword>
<dbReference type="InterPro" id="IPR003439">
    <property type="entry name" value="ABC_transporter-like_ATP-bd"/>
</dbReference>
<dbReference type="Pfam" id="PF00005">
    <property type="entry name" value="ABC_tran"/>
    <property type="match status" value="1"/>
</dbReference>
<dbReference type="InterPro" id="IPR017871">
    <property type="entry name" value="ABC_transporter-like_CS"/>
</dbReference>
<accession>A0ABR8RNG6</accession>
<feature type="region of interest" description="Disordered" evidence="3">
    <location>
        <begin position="59"/>
        <end position="79"/>
    </location>
</feature>
<dbReference type="PROSITE" id="PS00211">
    <property type="entry name" value="ABC_TRANSPORTER_1"/>
    <property type="match status" value="1"/>
</dbReference>
<dbReference type="SUPFAM" id="SSF52540">
    <property type="entry name" value="P-loop containing nucleoside triphosphate hydrolases"/>
    <property type="match status" value="1"/>
</dbReference>
<evidence type="ECO:0000313" key="6">
    <source>
        <dbReference type="Proteomes" id="UP000641803"/>
    </source>
</evidence>
<keyword evidence="2 5" id="KW-0067">ATP-binding</keyword>
<evidence type="ECO:0000313" key="5">
    <source>
        <dbReference type="EMBL" id="MBD7949318.1"/>
    </source>
</evidence>
<keyword evidence="6" id="KW-1185">Reference proteome</keyword>
<dbReference type="Gene3D" id="3.40.50.300">
    <property type="entry name" value="P-loop containing nucleotide triphosphate hydrolases"/>
    <property type="match status" value="1"/>
</dbReference>
<dbReference type="InterPro" id="IPR003593">
    <property type="entry name" value="AAA+_ATPase"/>
</dbReference>
<evidence type="ECO:0000256" key="2">
    <source>
        <dbReference type="ARBA" id="ARBA00022840"/>
    </source>
</evidence>
<protein>
    <submittedName>
        <fullName evidence="5">ATP-binding cassette domain-containing protein</fullName>
    </submittedName>
</protein>
<proteinExistence type="predicted"/>
<feature type="domain" description="ABC transporter" evidence="4">
    <location>
        <begin position="3"/>
        <end position="207"/>
    </location>
</feature>
<evidence type="ECO:0000256" key="1">
    <source>
        <dbReference type="ARBA" id="ARBA00022741"/>
    </source>
</evidence>
<evidence type="ECO:0000259" key="4">
    <source>
        <dbReference type="PROSITE" id="PS50893"/>
    </source>
</evidence>
<dbReference type="PROSITE" id="PS50893">
    <property type="entry name" value="ABC_TRANSPORTER_2"/>
    <property type="match status" value="1"/>
</dbReference>
<dbReference type="SMART" id="SM00382">
    <property type="entry name" value="AAA"/>
    <property type="match status" value="1"/>
</dbReference>
<dbReference type="InterPro" id="IPR015854">
    <property type="entry name" value="ABC_transpr_LolD-like"/>
</dbReference>
<comment type="caution">
    <text evidence="5">The sequence shown here is derived from an EMBL/GenBank/DDBJ whole genome shotgun (WGS) entry which is preliminary data.</text>
</comment>
<feature type="compositionally biased region" description="Basic and acidic residues" evidence="3">
    <location>
        <begin position="67"/>
        <end position="76"/>
    </location>
</feature>
<evidence type="ECO:0000256" key="3">
    <source>
        <dbReference type="SAM" id="MobiDB-lite"/>
    </source>
</evidence>
<reference evidence="5 6" key="1">
    <citation type="submission" date="2020-08" db="EMBL/GenBank/DDBJ databases">
        <title>A Genomic Blueprint of the Chicken Gut Microbiome.</title>
        <authorList>
            <person name="Gilroy R."/>
            <person name="Ravi A."/>
            <person name="Getino M."/>
            <person name="Pursley I."/>
            <person name="Horton D.L."/>
            <person name="Alikhan N.-F."/>
            <person name="Baker D."/>
            <person name="Gharbi K."/>
            <person name="Hall N."/>
            <person name="Watson M."/>
            <person name="Adriaenssens E.M."/>
            <person name="Foster-Nyarko E."/>
            <person name="Jarju S."/>
            <person name="Secka A."/>
            <person name="Antonio M."/>
            <person name="Oren A."/>
            <person name="Chaudhuri R."/>
            <person name="La Ragione R.M."/>
            <person name="Hildebrand F."/>
            <person name="Pallen M.J."/>
        </authorList>
    </citation>
    <scope>NUCLEOTIDE SEQUENCE [LARGE SCALE GENOMIC DNA]</scope>
    <source>
        <strain evidence="5 6">Sa4CUA1</strain>
    </source>
</reference>
<organism evidence="5 6">
    <name type="scientific">Oerskovia rustica</name>
    <dbReference type="NCBI Taxonomy" id="2762237"/>
    <lineage>
        <taxon>Bacteria</taxon>
        <taxon>Bacillati</taxon>
        <taxon>Actinomycetota</taxon>
        <taxon>Actinomycetes</taxon>
        <taxon>Micrococcales</taxon>
        <taxon>Cellulomonadaceae</taxon>
        <taxon>Oerskovia</taxon>
    </lineage>
</organism>
<dbReference type="GO" id="GO:0005524">
    <property type="term" value="F:ATP binding"/>
    <property type="evidence" value="ECO:0007669"/>
    <property type="project" value="UniProtKB-KW"/>
</dbReference>
<dbReference type="InterPro" id="IPR027417">
    <property type="entry name" value="P-loop_NTPase"/>
</dbReference>
<dbReference type="RefSeq" id="WP_191794546.1">
    <property type="nucleotide sequence ID" value="NZ_JACSQQ010000003.1"/>
</dbReference>
<dbReference type="PANTHER" id="PTHR24220">
    <property type="entry name" value="IMPORT ATP-BINDING PROTEIN"/>
    <property type="match status" value="1"/>
</dbReference>
<name>A0ABR8RNG6_9CELL</name>
<gene>
    <name evidence="5" type="ORF">H9652_02700</name>
</gene>
<dbReference type="PANTHER" id="PTHR24220:SF659">
    <property type="entry name" value="TRANSPORTER, PUTATIVE-RELATED"/>
    <property type="match status" value="1"/>
</dbReference>
<dbReference type="EMBL" id="JACSQQ010000003">
    <property type="protein sequence ID" value="MBD7949318.1"/>
    <property type="molecule type" value="Genomic_DNA"/>
</dbReference>
<sequence>MEIHVENVSYRFGEREVLTDFSADIEAGRVTALVGPSGSGKSTLLGGIAGYVKSASGRVTVSSGPRSPREAPRPEHIGWVPQGANALSGRTVLDNVAIGVLSRGITLREATEIARAALDKVSLGDRAASLARELSGGELQRIAFARALASGRPIILADEPTSSLDAANTENIVELLYALRSTATVVVATHDPALIAAAERCINLREA</sequence>